<reference evidence="1" key="1">
    <citation type="journal article" date="2019" name="BMC Genomics">
        <title>A new reference genome for Sorghum bicolor reveals high levels of sequence similarity between sweet and grain genotypes: implications for the genetics of sugar metabolism.</title>
        <authorList>
            <person name="Cooper E.A."/>
            <person name="Brenton Z.W."/>
            <person name="Flinn B.S."/>
            <person name="Jenkins J."/>
            <person name="Shu S."/>
            <person name="Flowers D."/>
            <person name="Luo F."/>
            <person name="Wang Y."/>
            <person name="Xia P."/>
            <person name="Barry K."/>
            <person name="Daum C."/>
            <person name="Lipzen A."/>
            <person name="Yoshinaga Y."/>
            <person name="Schmutz J."/>
            <person name="Saski C."/>
            <person name="Vermerris W."/>
            <person name="Kresovich S."/>
        </authorList>
    </citation>
    <scope>NUCLEOTIDE SEQUENCE</scope>
</reference>
<reference evidence="1" key="2">
    <citation type="submission" date="2020-10" db="EMBL/GenBank/DDBJ databases">
        <authorList>
            <person name="Cooper E.A."/>
            <person name="Brenton Z.W."/>
            <person name="Flinn B.S."/>
            <person name="Jenkins J."/>
            <person name="Shu S."/>
            <person name="Flowers D."/>
            <person name="Luo F."/>
            <person name="Wang Y."/>
            <person name="Xia P."/>
            <person name="Barry K."/>
            <person name="Daum C."/>
            <person name="Lipzen A."/>
            <person name="Yoshinaga Y."/>
            <person name="Schmutz J."/>
            <person name="Saski C."/>
            <person name="Vermerris W."/>
            <person name="Kresovich S."/>
        </authorList>
    </citation>
    <scope>NUCLEOTIDE SEQUENCE</scope>
</reference>
<evidence type="ECO:0000313" key="1">
    <source>
        <dbReference type="EMBL" id="KAG0541831.1"/>
    </source>
</evidence>
<dbReference type="EMBL" id="CM027681">
    <property type="protein sequence ID" value="KAG0541831.1"/>
    <property type="molecule type" value="Genomic_DNA"/>
</dbReference>
<organism evidence="1 2">
    <name type="scientific">Sorghum bicolor</name>
    <name type="common">Sorghum</name>
    <name type="synonym">Sorghum vulgare</name>
    <dbReference type="NCBI Taxonomy" id="4558"/>
    <lineage>
        <taxon>Eukaryota</taxon>
        <taxon>Viridiplantae</taxon>
        <taxon>Streptophyta</taxon>
        <taxon>Embryophyta</taxon>
        <taxon>Tracheophyta</taxon>
        <taxon>Spermatophyta</taxon>
        <taxon>Magnoliopsida</taxon>
        <taxon>Liliopsida</taxon>
        <taxon>Poales</taxon>
        <taxon>Poaceae</taxon>
        <taxon>PACMAD clade</taxon>
        <taxon>Panicoideae</taxon>
        <taxon>Andropogonodae</taxon>
        <taxon>Andropogoneae</taxon>
        <taxon>Sorghinae</taxon>
        <taxon>Sorghum</taxon>
    </lineage>
</organism>
<protein>
    <recommendedName>
        <fullName evidence="3">DUF295 domain-containing protein</fullName>
    </recommendedName>
</protein>
<accession>A0A921RKF8</accession>
<dbReference type="Proteomes" id="UP000807115">
    <property type="component" value="Chromosome 2"/>
</dbReference>
<dbReference type="PANTHER" id="PTHR33165">
    <property type="entry name" value="F-BOX DOMAIN CONTAINING PROTEIN-LIKE-RELATED"/>
    <property type="match status" value="1"/>
</dbReference>
<gene>
    <name evidence="1" type="ORF">BDA96_02G051500</name>
</gene>
<proteinExistence type="predicted"/>
<evidence type="ECO:0008006" key="3">
    <source>
        <dbReference type="Google" id="ProtNLM"/>
    </source>
</evidence>
<comment type="caution">
    <text evidence="1">The sequence shown here is derived from an EMBL/GenBank/DDBJ whole genome shotgun (WGS) entry which is preliminary data.</text>
</comment>
<evidence type="ECO:0000313" key="2">
    <source>
        <dbReference type="Proteomes" id="UP000807115"/>
    </source>
</evidence>
<name>A0A921RKF8_SORBI</name>
<dbReference type="AlphaFoldDB" id="A0A921RKF8"/>
<dbReference type="PANTHER" id="PTHR33165:SF91">
    <property type="entry name" value="OS07G0177000 PROTEIN"/>
    <property type="match status" value="1"/>
</dbReference>
<sequence length="223" mass="24127">MAAGALRQGASSHRGGGGGGKEAMPCWASLHIDVTQLIAALVLATGGFLDYVRFRAVCSGWRAAAASPRGRGLLDPRLHPRRWMLFPEGFGQHPGHPAHGGHTRFFDVSAAGAFVRVPIPELEDHHVLDSPDGLLLLVRFEDTALRLLHPFTRDVADLPSFHCLAQQVRHLEELPDRVRLLDADVFYFYGTLSRELCSAVNITASGTITVMLALAPIGRVAVA</sequence>